<protein>
    <submittedName>
        <fullName evidence="1">Uncharacterized protein</fullName>
    </submittedName>
</protein>
<accession>A0ACD3QQZ0</accession>
<keyword evidence="2" id="KW-1185">Reference proteome</keyword>
<sequence>MPSGSTFMMVNTSGRFAGQKALLLTPQLRENDTHCVTFHYYIGGRDNSHPGHLNVYIKENNSPMGMPVWNVSGPATRSWGQIELAISTYWPNFYQIVFEAVTSGQRGLLAIKDVVVQGHQCMNTPHFLTIKGVEVNAGQTASFHCTVNGRKRDNFRLWLQGIGGREAPMKATKPWNNRRFIGTFDVENTTKGDSGRYRCIVHSDKGVGVSNYGELTIKQPPVPIAPPQLTAVGATYLWIQLNANSINGDGPIIDREVEYRTVSGTMYDLQPVDKTTHKIGHLDPDTEYEISVLLTRPLEGGTGAPGPPLRARTKCAEPMHGPRRLEVVDIQSKQVTVRWEPLGYNVTRCHSYNLTVQYRSRVAGKEETREEVCYDTQSRDPQHTIHNLTPFTNLSVKLVLRNPEGVMESTELEVQTDEDVPGAVPLESIQGSAYEEKIILKWREPAQTYGIITQYEISYKAVSSFDPELDLSNQSGKVVKLGNETTHMFTGLYPGSTYSFTLRASTAKGYGPPVITQFTTKISAPSMPAYDQETSLNQTDSTVTVLLKPAQSRGAPVSAYQVVVEEERPRRARGTAEILRCYPVPIHFQNATLLNSQYYFTAQFPAAGIHSPQPFTVGDNKTYNGYWNAPLLPQKSYSIYYQAVSTANGLTTPYIRIAPAAGDNQLTGAATHKPDAVEPEKQTDHTVKIAGVIAGILLFVIIFLGVVLLMKKRKLAKKRKETLNSTRQEMTVMVNSMDKSYTEQGTNCDEALSFMDTHNHTLNTRSECALTLNGRSECALTLNGRSECALTLNGRSECALTLNGRSECALTLNGRAGSSPSSFTLPKANTLSTSIPTNSYYPDESQNMGSDTSSLVQSHTHSLRKREPVDVPYQTGQLHPAIRVADLLQHITQMKCAEGYGFKEEYESFFEGQSAPWDSAKKDENRMKNRYGNIIAYDHSRVRLQALEGEQSSDYINANYVDGYHRPNHYIATQGPMQETVFDFWRMVWQENTAAIVMVTNLVEVGRVKCCKYWPDDTEIYRDIKVTLIETELLSEYVIRTFAVEKRGAHEIREIRQFHFTGWPDHGVPYHATGLLGFIRRVKSKTLTNAGPMVVHCSAGAGRTGCFIVIDIMLDMAEREGVVDIYNCVRELRSRRVNMVQTEEQYVFIHDAILEACLCGDTTIPASQLRSVYYDMNRLDPQTNSSPIKEEFRTLNMVTPTLRVEDCSIALLPRNHEKNRCMDVLPPDRCLPFLITIDGESSNYINAALMDVRVKHRHGTLHIFEMFAGIPLPSDLKERCIITELQAAVCIHSDPAPVAKHGEGFLEIGAGLPLHIHSNAQRRRPSPENGVHRHGPIQVEFVSADLEEDIISRIFRIYNAARPQDGYRMVQQFQFLGWPMYRDTPMSKRSFLKLIRQVDKWQEEYDGGEGRTVVHCLNGGGRSGTFCAISIVCEMLQHQRSVDVFHAVKTLRNNKPNMVDLLDQYKFCYEVALEYLNSG</sequence>
<dbReference type="Proteomes" id="UP000793456">
    <property type="component" value="Chromosome XV"/>
</dbReference>
<organism evidence="1 2">
    <name type="scientific">Larimichthys crocea</name>
    <name type="common">Large yellow croaker</name>
    <name type="synonym">Pseudosciaena crocea</name>
    <dbReference type="NCBI Taxonomy" id="215358"/>
    <lineage>
        <taxon>Eukaryota</taxon>
        <taxon>Metazoa</taxon>
        <taxon>Chordata</taxon>
        <taxon>Craniata</taxon>
        <taxon>Vertebrata</taxon>
        <taxon>Euteleostomi</taxon>
        <taxon>Actinopterygii</taxon>
        <taxon>Neopterygii</taxon>
        <taxon>Teleostei</taxon>
        <taxon>Neoteleostei</taxon>
        <taxon>Acanthomorphata</taxon>
        <taxon>Eupercaria</taxon>
        <taxon>Sciaenidae</taxon>
        <taxon>Larimichthys</taxon>
    </lineage>
</organism>
<evidence type="ECO:0000313" key="2">
    <source>
        <dbReference type="Proteomes" id="UP000793456"/>
    </source>
</evidence>
<name>A0ACD3QQZ0_LARCR</name>
<reference evidence="1" key="1">
    <citation type="submission" date="2018-11" db="EMBL/GenBank/DDBJ databases">
        <title>The sequence and de novo assembly of Larimichthys crocea genome using PacBio and Hi-C technologies.</title>
        <authorList>
            <person name="Xu P."/>
            <person name="Chen B."/>
            <person name="Zhou Z."/>
            <person name="Ke Q."/>
            <person name="Wu Y."/>
            <person name="Bai H."/>
            <person name="Pu F."/>
        </authorList>
    </citation>
    <scope>NUCLEOTIDE SEQUENCE</scope>
    <source>
        <tissue evidence="1">Muscle</tissue>
    </source>
</reference>
<dbReference type="EMBL" id="CM011688">
    <property type="protein sequence ID" value="TMS09482.1"/>
    <property type="molecule type" value="Genomic_DNA"/>
</dbReference>
<evidence type="ECO:0000313" key="1">
    <source>
        <dbReference type="EMBL" id="TMS09482.1"/>
    </source>
</evidence>
<gene>
    <name evidence="1" type="ORF">E3U43_002141</name>
</gene>
<comment type="caution">
    <text evidence="1">The sequence shown here is derived from an EMBL/GenBank/DDBJ whole genome shotgun (WGS) entry which is preliminary data.</text>
</comment>
<feature type="non-terminal residue" evidence="1">
    <location>
        <position position="1479"/>
    </location>
</feature>
<proteinExistence type="predicted"/>